<feature type="transmembrane region" description="Helical" evidence="1">
    <location>
        <begin position="53"/>
        <end position="77"/>
    </location>
</feature>
<dbReference type="Pfam" id="PF02517">
    <property type="entry name" value="Rce1-like"/>
    <property type="match status" value="1"/>
</dbReference>
<keyword evidence="1" id="KW-0472">Membrane</keyword>
<dbReference type="GO" id="GO:0080120">
    <property type="term" value="P:CAAX-box protein maturation"/>
    <property type="evidence" value="ECO:0007669"/>
    <property type="project" value="UniProtKB-ARBA"/>
</dbReference>
<dbReference type="EC" id="3.4.-.-" evidence="3"/>
<feature type="transmembrane region" description="Helical" evidence="1">
    <location>
        <begin position="173"/>
        <end position="192"/>
    </location>
</feature>
<keyword evidence="1" id="KW-1133">Transmembrane helix</keyword>
<evidence type="ECO:0000313" key="4">
    <source>
        <dbReference type="Proteomes" id="UP001596445"/>
    </source>
</evidence>
<protein>
    <submittedName>
        <fullName evidence="3">CPBP family intramembrane glutamic endopeptidase</fullName>
        <ecNumber evidence="3">3.4.-.-</ecNumber>
    </submittedName>
</protein>
<feature type="domain" description="CAAX prenyl protease 2/Lysostaphin resistance protein A-like" evidence="2">
    <location>
        <begin position="138"/>
        <end position="233"/>
    </location>
</feature>
<sequence length="245" mass="25459">MDPTLTDRLRVLWESRPGRLVAVTGAFALALTVSSGLSHLIERVVGVGDSSTVSGLLAGVVALQVVGFGSVMTAAVWRREESWRSVLRVGDVTAWTVFYGTATGLAMMVVAALATGLFALLGIEAAESTAGAAEDPLFYLVLFLVSTVVVVPLEEAFFRGFVQGFLDEQLHTGVAVVVASLCFVVVHANVSVGSGGEPVAVGLFFSLGVVLGVGYALTENLVVPVVGHALFNGAQILVQTLDVLV</sequence>
<feature type="transmembrane region" description="Helical" evidence="1">
    <location>
        <begin position="97"/>
        <end position="125"/>
    </location>
</feature>
<keyword evidence="3" id="KW-0378">Hydrolase</keyword>
<keyword evidence="1" id="KW-0812">Transmembrane</keyword>
<dbReference type="RefSeq" id="WP_267161984.1">
    <property type="nucleotide sequence ID" value="NZ_CP112972.1"/>
</dbReference>
<feature type="transmembrane region" description="Helical" evidence="1">
    <location>
        <begin position="137"/>
        <end position="153"/>
    </location>
</feature>
<feature type="transmembrane region" description="Helical" evidence="1">
    <location>
        <begin position="20"/>
        <end position="41"/>
    </location>
</feature>
<reference evidence="3 4" key="1">
    <citation type="journal article" date="2019" name="Int. J. Syst. Evol. Microbiol.">
        <title>The Global Catalogue of Microorganisms (GCM) 10K type strain sequencing project: providing services to taxonomists for standard genome sequencing and annotation.</title>
        <authorList>
            <consortium name="The Broad Institute Genomics Platform"/>
            <consortium name="The Broad Institute Genome Sequencing Center for Infectious Disease"/>
            <person name="Wu L."/>
            <person name="Ma J."/>
        </authorList>
    </citation>
    <scope>NUCLEOTIDE SEQUENCE [LARGE SCALE GENOMIC DNA]</scope>
    <source>
        <strain evidence="3 4">JCM 30072</strain>
    </source>
</reference>
<accession>A0ABD5W170</accession>
<dbReference type="GO" id="GO:0004175">
    <property type="term" value="F:endopeptidase activity"/>
    <property type="evidence" value="ECO:0007669"/>
    <property type="project" value="UniProtKB-ARBA"/>
</dbReference>
<dbReference type="InterPro" id="IPR003675">
    <property type="entry name" value="Rce1/LyrA-like_dom"/>
</dbReference>
<evidence type="ECO:0000313" key="3">
    <source>
        <dbReference type="EMBL" id="MFC7059233.1"/>
    </source>
</evidence>
<gene>
    <name evidence="3" type="ORF">ACFQQG_14950</name>
</gene>
<feature type="transmembrane region" description="Helical" evidence="1">
    <location>
        <begin position="199"/>
        <end position="217"/>
    </location>
</feature>
<evidence type="ECO:0000259" key="2">
    <source>
        <dbReference type="Pfam" id="PF02517"/>
    </source>
</evidence>
<dbReference type="AlphaFoldDB" id="A0ABD5W170"/>
<evidence type="ECO:0000256" key="1">
    <source>
        <dbReference type="SAM" id="Phobius"/>
    </source>
</evidence>
<name>A0ABD5W170_9EURY</name>
<dbReference type="GeneID" id="76631357"/>
<organism evidence="3 4">
    <name type="scientific">Halovenus salina</name>
    <dbReference type="NCBI Taxonomy" id="1510225"/>
    <lineage>
        <taxon>Archaea</taxon>
        <taxon>Methanobacteriati</taxon>
        <taxon>Methanobacteriota</taxon>
        <taxon>Stenosarchaea group</taxon>
        <taxon>Halobacteria</taxon>
        <taxon>Halobacteriales</taxon>
        <taxon>Haloarculaceae</taxon>
        <taxon>Halovenus</taxon>
    </lineage>
</organism>
<dbReference type="EMBL" id="JBHSZI010000001">
    <property type="protein sequence ID" value="MFC7059233.1"/>
    <property type="molecule type" value="Genomic_DNA"/>
</dbReference>
<keyword evidence="4" id="KW-1185">Reference proteome</keyword>
<dbReference type="Proteomes" id="UP001596445">
    <property type="component" value="Unassembled WGS sequence"/>
</dbReference>
<proteinExistence type="predicted"/>
<comment type="caution">
    <text evidence="3">The sequence shown here is derived from an EMBL/GenBank/DDBJ whole genome shotgun (WGS) entry which is preliminary data.</text>
</comment>